<evidence type="ECO:0008006" key="3">
    <source>
        <dbReference type="Google" id="ProtNLM"/>
    </source>
</evidence>
<dbReference type="AlphaFoldDB" id="A0AAX2AJH4"/>
<comment type="caution">
    <text evidence="1">The sequence shown here is derived from an EMBL/GenBank/DDBJ whole genome shotgun (WGS) entry which is preliminary data.</text>
</comment>
<evidence type="ECO:0000313" key="2">
    <source>
        <dbReference type="Proteomes" id="UP000290092"/>
    </source>
</evidence>
<dbReference type="KEGG" id="amyt:AMYT_0051"/>
<dbReference type="EMBL" id="NXID01000010">
    <property type="protein sequence ID" value="RXK16290.1"/>
    <property type="molecule type" value="Genomic_DNA"/>
</dbReference>
<name>A0AAX2AJH4_9BACT</name>
<accession>A0AAX2AJH4</accession>
<protein>
    <recommendedName>
        <fullName evidence="3">SIMPL domain-containing protein</fullName>
    </recommendedName>
</protein>
<gene>
    <name evidence="1" type="ORF">CP985_03800</name>
</gene>
<evidence type="ECO:0000313" key="1">
    <source>
        <dbReference type="EMBL" id="RXK16290.1"/>
    </source>
</evidence>
<organism evidence="1 2">
    <name type="scientific">Malaciobacter mytili LMG 24559</name>
    <dbReference type="NCBI Taxonomy" id="1032238"/>
    <lineage>
        <taxon>Bacteria</taxon>
        <taxon>Pseudomonadati</taxon>
        <taxon>Campylobacterota</taxon>
        <taxon>Epsilonproteobacteria</taxon>
        <taxon>Campylobacterales</taxon>
        <taxon>Arcobacteraceae</taxon>
        <taxon>Malaciobacter</taxon>
    </lineage>
</organism>
<sequence length="229" mass="26431">MKNLFKKSLLLTVLPLSLFSYEINFNKTFDKKLQPDILSSNIKIRIESDNESLISTKLEKFNEYIKNAKYINKNLGIFHIKPTYKYISNTPKVDGYLGEVNYTISSPEPKNINKFLNGLINLKEHRDTSIVISNLMWEVKESSATVALDIMRFEAIAWIENYTKILSQDLKKSCSIKNIHINSIHSPIYRNSREVMISAAKESANDSFPLPEQEDRTLKLTANYILECK</sequence>
<dbReference type="Proteomes" id="UP000290092">
    <property type="component" value="Unassembled WGS sequence"/>
</dbReference>
<dbReference type="RefSeq" id="WP_114840577.1">
    <property type="nucleotide sequence ID" value="NZ_CP031219.1"/>
</dbReference>
<reference evidence="1 2" key="1">
    <citation type="submission" date="2017-09" db="EMBL/GenBank/DDBJ databases">
        <title>Genomics of the genus Arcobacter.</title>
        <authorList>
            <person name="Perez-Cataluna A."/>
            <person name="Figueras M.J."/>
            <person name="Salas-Masso N."/>
        </authorList>
    </citation>
    <scope>NUCLEOTIDE SEQUENCE [LARGE SCALE GENOMIC DNA]</scope>
    <source>
        <strain evidence="1 2">CECT 7386</strain>
    </source>
</reference>
<proteinExistence type="predicted"/>
<keyword evidence="2" id="KW-1185">Reference proteome</keyword>